<proteinExistence type="predicted"/>
<feature type="compositionally biased region" description="Low complexity" evidence="1">
    <location>
        <begin position="142"/>
        <end position="154"/>
    </location>
</feature>
<keyword evidence="3" id="KW-1185">Reference proteome</keyword>
<organism evidence="2 3">
    <name type="scientific">Aureobasidium melanogenum (strain CBS 110374)</name>
    <name type="common">Aureobasidium pullulans var. melanogenum</name>
    <dbReference type="NCBI Taxonomy" id="1043003"/>
    <lineage>
        <taxon>Eukaryota</taxon>
        <taxon>Fungi</taxon>
        <taxon>Dikarya</taxon>
        <taxon>Ascomycota</taxon>
        <taxon>Pezizomycotina</taxon>
        <taxon>Dothideomycetes</taxon>
        <taxon>Dothideomycetidae</taxon>
        <taxon>Dothideales</taxon>
        <taxon>Saccotheciaceae</taxon>
        <taxon>Aureobasidium</taxon>
    </lineage>
</organism>
<reference evidence="2 3" key="1">
    <citation type="journal article" date="2014" name="BMC Genomics">
        <title>Genome sequencing of four Aureobasidium pullulans varieties: biotechnological potential, stress tolerance, and description of new species.</title>
        <authorList>
            <person name="Gostin Ar C."/>
            <person name="Ohm R.A."/>
            <person name="Kogej T."/>
            <person name="Sonjak S."/>
            <person name="Turk M."/>
            <person name="Zajc J."/>
            <person name="Zalar P."/>
            <person name="Grube M."/>
            <person name="Sun H."/>
            <person name="Han J."/>
            <person name="Sharma A."/>
            <person name="Chiniquy J."/>
            <person name="Ngan C.Y."/>
            <person name="Lipzen A."/>
            <person name="Barry K."/>
            <person name="Grigoriev I.V."/>
            <person name="Gunde-Cimerman N."/>
        </authorList>
    </citation>
    <scope>NUCLEOTIDE SEQUENCE [LARGE SCALE GENOMIC DNA]</scope>
    <source>
        <strain evidence="2 3">CBS 110374</strain>
    </source>
</reference>
<feature type="compositionally biased region" description="Polar residues" evidence="1">
    <location>
        <begin position="172"/>
        <end position="190"/>
    </location>
</feature>
<dbReference type="Proteomes" id="UP000030672">
    <property type="component" value="Unassembled WGS sequence"/>
</dbReference>
<feature type="region of interest" description="Disordered" evidence="1">
    <location>
        <begin position="1"/>
        <end position="40"/>
    </location>
</feature>
<dbReference type="HOGENOM" id="CLU_719582_0_0_1"/>
<evidence type="ECO:0000313" key="3">
    <source>
        <dbReference type="Proteomes" id="UP000030672"/>
    </source>
</evidence>
<dbReference type="EMBL" id="KL584828">
    <property type="protein sequence ID" value="KEQ64874.1"/>
    <property type="molecule type" value="Genomic_DNA"/>
</dbReference>
<evidence type="ECO:0000256" key="1">
    <source>
        <dbReference type="SAM" id="MobiDB-lite"/>
    </source>
</evidence>
<accession>A0A074VZY6</accession>
<name>A0A074VZY6_AURM1</name>
<feature type="region of interest" description="Disordered" evidence="1">
    <location>
        <begin position="120"/>
        <end position="190"/>
    </location>
</feature>
<sequence>MSAPMDEGFHSNDMDNYSLQQYSDFSDKPPYGGIDPRLLSSPQNTPILSHEQPLSPFDYTVFSPQPSNPVIFDSYLSPHSYEPMRHQMLGHRRSVSVPPEDLMSEIVQPPPAMVFHRGGTPLGDSMSTAQGSGGSNRKWLKKAAAAQKRQMQRQSPYPVGGGERMPIKRSHTQPVFSQQQQTANPGPTSAPQQMLLPTAAPQLAMQNFDIGPLSSPQLIDYNAVPTGGRNTAMPTELIDLNSLAFDARSDVGTAVLGMLGFAERISRDCEAMREFLRRGFKNGEEDEVECVRREKRAINHKHSSLEDGLEMLPLPDGKAEEEVTVPVTGQDIKDLDDEKTSALLELYGIPSSTDMFLHEKKLAYLRFVGASRALMHLVLD</sequence>
<evidence type="ECO:0000313" key="2">
    <source>
        <dbReference type="EMBL" id="KEQ64874.1"/>
    </source>
</evidence>
<gene>
    <name evidence="2" type="ORF">M437DRAFT_64491</name>
</gene>
<feature type="compositionally biased region" description="Polar residues" evidence="1">
    <location>
        <begin position="14"/>
        <end position="24"/>
    </location>
</feature>
<dbReference type="GeneID" id="63917806"/>
<protein>
    <submittedName>
        <fullName evidence="2">Uncharacterized protein</fullName>
    </submittedName>
</protein>
<dbReference type="AlphaFoldDB" id="A0A074VZY6"/>
<dbReference type="RefSeq" id="XP_040881897.1">
    <property type="nucleotide sequence ID" value="XM_041024433.1"/>
</dbReference>